<proteinExistence type="predicted"/>
<accession>A0A7W6RDP2</accession>
<dbReference type="AlphaFoldDB" id="A0A7W6RDP2"/>
<sequence>MSRESRTRHAPRPMADRPTAPFDSAESAWFWYQRARLNRAEGARLRADPLSMARPCDPDDIVRAVTRLARARTLQGHHLRVLDRHGRRLTPPDGRLPEEAADATIWHEALDHLAAPLRSKGIVA</sequence>
<protein>
    <submittedName>
        <fullName evidence="2">Uncharacterized protein</fullName>
    </submittedName>
</protein>
<name>A0A7W6RDP2_9PROT</name>
<evidence type="ECO:0000256" key="1">
    <source>
        <dbReference type="SAM" id="MobiDB-lite"/>
    </source>
</evidence>
<dbReference type="Proteomes" id="UP000554286">
    <property type="component" value="Unassembled WGS sequence"/>
</dbReference>
<feature type="region of interest" description="Disordered" evidence="1">
    <location>
        <begin position="1"/>
        <end position="22"/>
    </location>
</feature>
<organism evidence="2 3">
    <name type="scientific">Roseospira visakhapatnamensis</name>
    <dbReference type="NCBI Taxonomy" id="390880"/>
    <lineage>
        <taxon>Bacteria</taxon>
        <taxon>Pseudomonadati</taxon>
        <taxon>Pseudomonadota</taxon>
        <taxon>Alphaproteobacteria</taxon>
        <taxon>Rhodospirillales</taxon>
        <taxon>Rhodospirillaceae</taxon>
        <taxon>Roseospira</taxon>
    </lineage>
</organism>
<keyword evidence="3" id="KW-1185">Reference proteome</keyword>
<comment type="caution">
    <text evidence="2">The sequence shown here is derived from an EMBL/GenBank/DDBJ whole genome shotgun (WGS) entry which is preliminary data.</text>
</comment>
<dbReference type="EMBL" id="JACIGK010000011">
    <property type="protein sequence ID" value="MBB4266114.1"/>
    <property type="molecule type" value="Genomic_DNA"/>
</dbReference>
<evidence type="ECO:0000313" key="3">
    <source>
        <dbReference type="Proteomes" id="UP000554286"/>
    </source>
</evidence>
<reference evidence="2 3" key="1">
    <citation type="submission" date="2020-08" db="EMBL/GenBank/DDBJ databases">
        <title>Genome sequencing of Purple Non-Sulfur Bacteria from various extreme environments.</title>
        <authorList>
            <person name="Mayer M."/>
        </authorList>
    </citation>
    <scope>NUCLEOTIDE SEQUENCE [LARGE SCALE GENOMIC DNA]</scope>
    <source>
        <strain evidence="2 3">JA131</strain>
    </source>
</reference>
<gene>
    <name evidence="2" type="ORF">GGD89_001743</name>
</gene>
<dbReference type="RefSeq" id="WP_184044172.1">
    <property type="nucleotide sequence ID" value="NZ_JACIGK010000011.1"/>
</dbReference>
<evidence type="ECO:0000313" key="2">
    <source>
        <dbReference type="EMBL" id="MBB4266114.1"/>
    </source>
</evidence>